<name>A0A401GS91_9APHY</name>
<dbReference type="SUPFAM" id="SSF143034">
    <property type="entry name" value="L35p-like"/>
    <property type="match status" value="1"/>
</dbReference>
<keyword evidence="3 4" id="KW-0687">Ribonucleoprotein</keyword>
<dbReference type="InterPro" id="IPR037229">
    <property type="entry name" value="Ribosomal_bL35_sf"/>
</dbReference>
<feature type="region of interest" description="Disordered" evidence="5">
    <location>
        <begin position="29"/>
        <end position="61"/>
    </location>
</feature>
<dbReference type="PRINTS" id="PR00064">
    <property type="entry name" value="RIBOSOMALL35"/>
</dbReference>
<dbReference type="InParanoid" id="A0A401GS91"/>
<organism evidence="6 7">
    <name type="scientific">Sparassis crispa</name>
    <dbReference type="NCBI Taxonomy" id="139825"/>
    <lineage>
        <taxon>Eukaryota</taxon>
        <taxon>Fungi</taxon>
        <taxon>Dikarya</taxon>
        <taxon>Basidiomycota</taxon>
        <taxon>Agaricomycotina</taxon>
        <taxon>Agaricomycetes</taxon>
        <taxon>Polyporales</taxon>
        <taxon>Sparassidaceae</taxon>
        <taxon>Sparassis</taxon>
    </lineage>
</organism>
<evidence type="ECO:0000256" key="2">
    <source>
        <dbReference type="ARBA" id="ARBA00022980"/>
    </source>
</evidence>
<evidence type="ECO:0000256" key="3">
    <source>
        <dbReference type="ARBA" id="ARBA00023274"/>
    </source>
</evidence>
<dbReference type="NCBIfam" id="TIGR00001">
    <property type="entry name" value="rpmI_bact"/>
    <property type="match status" value="1"/>
</dbReference>
<sequence length="77" mass="8573">MLSTSAVLQYPKLKTHQGAKKRWRSLPSGLFKRPKAGHQHLNTRKSSARKNALSQTAYSHGSQTATLNKLLPYGSRV</sequence>
<dbReference type="Proteomes" id="UP000287166">
    <property type="component" value="Unassembled WGS sequence"/>
</dbReference>
<dbReference type="STRING" id="139825.A0A401GS91"/>
<evidence type="ECO:0000313" key="6">
    <source>
        <dbReference type="EMBL" id="GBE85029.1"/>
    </source>
</evidence>
<dbReference type="Gene3D" id="4.10.410.60">
    <property type="match status" value="1"/>
</dbReference>
<reference evidence="6 7" key="1">
    <citation type="journal article" date="2018" name="Sci. Rep.">
        <title>Genome sequence of the cauliflower mushroom Sparassis crispa (Hanabiratake) and its association with beneficial usage.</title>
        <authorList>
            <person name="Kiyama R."/>
            <person name="Furutani Y."/>
            <person name="Kawaguchi K."/>
            <person name="Nakanishi T."/>
        </authorList>
    </citation>
    <scope>NUCLEOTIDE SEQUENCE [LARGE SCALE GENOMIC DNA]</scope>
</reference>
<keyword evidence="7" id="KW-1185">Reference proteome</keyword>
<dbReference type="HAMAP" id="MF_00514">
    <property type="entry name" value="Ribosomal_bL35"/>
    <property type="match status" value="1"/>
</dbReference>
<evidence type="ECO:0000313" key="7">
    <source>
        <dbReference type="Proteomes" id="UP000287166"/>
    </source>
</evidence>
<feature type="compositionally biased region" description="Basic residues" evidence="5">
    <location>
        <begin position="32"/>
        <end position="48"/>
    </location>
</feature>
<dbReference type="PANTHER" id="PTHR33343">
    <property type="entry name" value="54S RIBOSOMAL PROTEIN BL35M"/>
    <property type="match status" value="1"/>
</dbReference>
<evidence type="ECO:0000256" key="5">
    <source>
        <dbReference type="SAM" id="MobiDB-lite"/>
    </source>
</evidence>
<dbReference type="AlphaFoldDB" id="A0A401GS91"/>
<proteinExistence type="inferred from homology"/>
<dbReference type="RefSeq" id="XP_027615942.1">
    <property type="nucleotide sequence ID" value="XM_027760141.1"/>
</dbReference>
<dbReference type="InterPro" id="IPR021137">
    <property type="entry name" value="Ribosomal_bL35-like"/>
</dbReference>
<dbReference type="FunFam" id="4.10.410.60:FF:000001">
    <property type="entry name" value="50S ribosomal protein L35"/>
    <property type="match status" value="1"/>
</dbReference>
<comment type="similarity">
    <text evidence="1 4">Belongs to the bacterial ribosomal protein bL35 family.</text>
</comment>
<feature type="compositionally biased region" description="Polar residues" evidence="5">
    <location>
        <begin position="52"/>
        <end position="61"/>
    </location>
</feature>
<dbReference type="GO" id="GO:0015934">
    <property type="term" value="C:large ribosomal subunit"/>
    <property type="evidence" value="ECO:0007669"/>
    <property type="project" value="TreeGrafter"/>
</dbReference>
<dbReference type="EMBL" id="BFAD01000007">
    <property type="protein sequence ID" value="GBE85029.1"/>
    <property type="molecule type" value="Genomic_DNA"/>
</dbReference>
<dbReference type="FunCoup" id="A0A401GS91">
    <property type="interactions" value="40"/>
</dbReference>
<accession>A0A401GS91</accession>
<protein>
    <recommendedName>
        <fullName evidence="4">50S ribosomal protein L35</fullName>
    </recommendedName>
</protein>
<dbReference type="GeneID" id="38781946"/>
<evidence type="ECO:0000256" key="1">
    <source>
        <dbReference type="ARBA" id="ARBA00006598"/>
    </source>
</evidence>
<dbReference type="InterPro" id="IPR001706">
    <property type="entry name" value="Ribosomal_bL35"/>
</dbReference>
<dbReference type="OrthoDB" id="162638at2759"/>
<keyword evidence="2 4" id="KW-0689">Ribosomal protein</keyword>
<gene>
    <name evidence="6" type="ORF">SCP_0702150</name>
</gene>
<dbReference type="GO" id="GO:0003735">
    <property type="term" value="F:structural constituent of ribosome"/>
    <property type="evidence" value="ECO:0007669"/>
    <property type="project" value="InterPro"/>
</dbReference>
<dbReference type="Pfam" id="PF01632">
    <property type="entry name" value="Ribosomal_L35p"/>
    <property type="match status" value="1"/>
</dbReference>
<comment type="caution">
    <text evidence="6">The sequence shown here is derived from an EMBL/GenBank/DDBJ whole genome shotgun (WGS) entry which is preliminary data.</text>
</comment>
<dbReference type="PANTHER" id="PTHR33343:SF1">
    <property type="entry name" value="LARGE RIBOSOMAL SUBUNIT PROTEIN BL35M"/>
    <property type="match status" value="1"/>
</dbReference>
<dbReference type="GO" id="GO:0006412">
    <property type="term" value="P:translation"/>
    <property type="evidence" value="ECO:0007669"/>
    <property type="project" value="InterPro"/>
</dbReference>
<evidence type="ECO:0000256" key="4">
    <source>
        <dbReference type="RuleBase" id="RU000568"/>
    </source>
</evidence>